<dbReference type="EMBL" id="BMGP01000003">
    <property type="protein sequence ID" value="GGF26773.1"/>
    <property type="molecule type" value="Genomic_DNA"/>
</dbReference>
<keyword evidence="2" id="KW-1133">Transmembrane helix</keyword>
<reference evidence="4 5" key="1">
    <citation type="journal article" date="2014" name="Int. J. Syst. Evol. Microbiol.">
        <title>Complete genome sequence of Corynebacterium casei LMG S-19264T (=DSM 44701T), isolated from a smear-ripened cheese.</title>
        <authorList>
            <consortium name="US DOE Joint Genome Institute (JGI-PGF)"/>
            <person name="Walter F."/>
            <person name="Albersmeier A."/>
            <person name="Kalinowski J."/>
            <person name="Ruckert C."/>
        </authorList>
    </citation>
    <scope>NUCLEOTIDE SEQUENCE [LARGE SCALE GENOMIC DNA]</scope>
    <source>
        <strain evidence="4 5">CGMCC 1.12976</strain>
    </source>
</reference>
<feature type="transmembrane region" description="Helical" evidence="2">
    <location>
        <begin position="76"/>
        <end position="97"/>
    </location>
</feature>
<proteinExistence type="predicted"/>
<name>A0A917EYY6_9MICO</name>
<organism evidence="4 5">
    <name type="scientific">Subtercola lobariae</name>
    <dbReference type="NCBI Taxonomy" id="1588641"/>
    <lineage>
        <taxon>Bacteria</taxon>
        <taxon>Bacillati</taxon>
        <taxon>Actinomycetota</taxon>
        <taxon>Actinomycetes</taxon>
        <taxon>Micrococcales</taxon>
        <taxon>Microbacteriaceae</taxon>
        <taxon>Subtercola</taxon>
    </lineage>
</organism>
<feature type="region of interest" description="Disordered" evidence="1">
    <location>
        <begin position="162"/>
        <end position="194"/>
    </location>
</feature>
<feature type="compositionally biased region" description="Pro residues" evidence="1">
    <location>
        <begin position="169"/>
        <end position="194"/>
    </location>
</feature>
<dbReference type="Proteomes" id="UP000598775">
    <property type="component" value="Unassembled WGS sequence"/>
</dbReference>
<keyword evidence="2" id="KW-0812">Transmembrane</keyword>
<sequence length="194" mass="20335">MTNQLPGGGRGSRQPARMPRGDVVMTYETYEEAQAAVDVLAKADFPLRQLAIVGSDLKTIEVVTGKLSYARGALTGAFSGGWLGLFVGLLLVIFSPTATSAEFVVAAVFIGAGFGVLFGIVSYALNRRRRDFTSNIQVIATSYQIIADPDVANRARNLIAPGAAWGDPPAHPSDPPAPAHPSDPPPSPDLPPAP</sequence>
<keyword evidence="2" id="KW-0472">Membrane</keyword>
<dbReference type="InterPro" id="IPR025889">
    <property type="entry name" value="GSP17M-like_dom"/>
</dbReference>
<evidence type="ECO:0000256" key="1">
    <source>
        <dbReference type="SAM" id="MobiDB-lite"/>
    </source>
</evidence>
<dbReference type="AlphaFoldDB" id="A0A917EYY6"/>
<evidence type="ECO:0000313" key="4">
    <source>
        <dbReference type="EMBL" id="GGF26773.1"/>
    </source>
</evidence>
<dbReference type="Pfam" id="PF11181">
    <property type="entry name" value="YflT"/>
    <property type="match status" value="1"/>
</dbReference>
<gene>
    <name evidence="4" type="ORF">GCM10011399_20120</name>
</gene>
<evidence type="ECO:0000256" key="2">
    <source>
        <dbReference type="SAM" id="Phobius"/>
    </source>
</evidence>
<protein>
    <recommendedName>
        <fullName evidence="3">General stress protein 17M-like domain-containing protein</fullName>
    </recommendedName>
</protein>
<evidence type="ECO:0000259" key="3">
    <source>
        <dbReference type="Pfam" id="PF11181"/>
    </source>
</evidence>
<keyword evidence="5" id="KW-1185">Reference proteome</keyword>
<comment type="caution">
    <text evidence="4">The sequence shown here is derived from an EMBL/GenBank/DDBJ whole genome shotgun (WGS) entry which is preliminary data.</text>
</comment>
<evidence type="ECO:0000313" key="5">
    <source>
        <dbReference type="Proteomes" id="UP000598775"/>
    </source>
</evidence>
<feature type="domain" description="General stress protein 17M-like" evidence="3">
    <location>
        <begin position="23"/>
        <end position="111"/>
    </location>
</feature>
<dbReference type="RefSeq" id="WP_229715220.1">
    <property type="nucleotide sequence ID" value="NZ_BMGP01000003.1"/>
</dbReference>
<accession>A0A917EYY6</accession>
<feature type="transmembrane region" description="Helical" evidence="2">
    <location>
        <begin position="103"/>
        <end position="125"/>
    </location>
</feature>